<feature type="domain" description="MurNAc-LAA" evidence="3">
    <location>
        <begin position="339"/>
        <end position="493"/>
    </location>
</feature>
<dbReference type="CDD" id="cd02696">
    <property type="entry name" value="MurNAc-LAA"/>
    <property type="match status" value="1"/>
</dbReference>
<accession>A0A381R6N9</accession>
<dbReference type="GO" id="GO:0008745">
    <property type="term" value="F:N-acetylmuramoyl-L-alanine amidase activity"/>
    <property type="evidence" value="ECO:0007669"/>
    <property type="project" value="InterPro"/>
</dbReference>
<dbReference type="PANTHER" id="PTHR30404">
    <property type="entry name" value="N-ACETYLMURAMOYL-L-ALANINE AMIDASE"/>
    <property type="match status" value="1"/>
</dbReference>
<evidence type="ECO:0000259" key="3">
    <source>
        <dbReference type="SMART" id="SM00646"/>
    </source>
</evidence>
<dbReference type="InterPro" id="IPR050695">
    <property type="entry name" value="N-acetylmuramoyl_amidase_3"/>
</dbReference>
<proteinExistence type="predicted"/>
<protein>
    <recommendedName>
        <fullName evidence="3">MurNAc-LAA domain-containing protein</fullName>
    </recommendedName>
</protein>
<name>A0A381R6N9_9ZZZZ</name>
<dbReference type="PANTHER" id="PTHR30404:SF0">
    <property type="entry name" value="N-ACETYLMURAMOYL-L-ALANINE AMIDASE AMIC"/>
    <property type="match status" value="1"/>
</dbReference>
<dbReference type="SMART" id="SM00646">
    <property type="entry name" value="Ami_3"/>
    <property type="match status" value="1"/>
</dbReference>
<evidence type="ECO:0000313" key="4">
    <source>
        <dbReference type="EMBL" id="SUZ86439.1"/>
    </source>
</evidence>
<dbReference type="SUPFAM" id="SSF53187">
    <property type="entry name" value="Zn-dependent exopeptidases"/>
    <property type="match status" value="1"/>
</dbReference>
<dbReference type="Gene3D" id="3.40.630.40">
    <property type="entry name" value="Zn-dependent exopeptidases"/>
    <property type="match status" value="1"/>
</dbReference>
<organism evidence="4">
    <name type="scientific">marine metagenome</name>
    <dbReference type="NCBI Taxonomy" id="408172"/>
    <lineage>
        <taxon>unclassified sequences</taxon>
        <taxon>metagenomes</taxon>
        <taxon>ecological metagenomes</taxon>
    </lineage>
</organism>
<keyword evidence="1" id="KW-0378">Hydrolase</keyword>
<dbReference type="GO" id="GO:0030288">
    <property type="term" value="C:outer membrane-bounded periplasmic space"/>
    <property type="evidence" value="ECO:0007669"/>
    <property type="project" value="TreeGrafter"/>
</dbReference>
<keyword evidence="2" id="KW-0472">Membrane</keyword>
<feature type="transmembrane region" description="Helical" evidence="2">
    <location>
        <begin position="21"/>
        <end position="38"/>
    </location>
</feature>
<dbReference type="GO" id="GO:0009253">
    <property type="term" value="P:peptidoglycan catabolic process"/>
    <property type="evidence" value="ECO:0007669"/>
    <property type="project" value="InterPro"/>
</dbReference>
<dbReference type="FunFam" id="3.40.630.40:FF:000005">
    <property type="entry name" value="N-acetylmuramoyl-L-alanine amidase (AmiA)"/>
    <property type="match status" value="1"/>
</dbReference>
<sequence length="506" mass="57590">MFFFLILNQKDKFTAMIFRSFFCHLILLGILFANIHVFNRSAGSESEIRTLNDKKILYISTKDLARSLSSKLFENQERKKLVLYIKGKRIKVSGYTSFVMIDDVPYQMPDMVLVEPGDLYLPAEEFIRILKTTVMPGINFDKTKEFLDIDVVRFNIIGMQVESKSNGTIIKLNTRKPFSERNISSFINKHGWYYITVAGAMVDTVALDGAETRGVIRRVESDQIGETAQIAFKLGSEVVSHDWYQNLDPNEIVITLRTPMGKNAVRIEDVKNRWKLDTVVLDAGHGGKDPGTTSRFGVKEKDIVLDIAKRIGRLLETNTNIKVVYTREEDVFIPLRKRAEIANENNGKLFISIHANANNNRTIQGFETYFLSPGKSEDAVMVASRENSVIQMEERRNGNEKLTDEGLIMATMAQSMFMKESEDLAAVIQMELDKRLTTPNRGVKQAGFYVLYGASMPHAYPEVGFLSNPKEEKALKKATHRQKVAQAIYEAIKHFKESREKLLVEE</sequence>
<keyword evidence="2" id="KW-0812">Transmembrane</keyword>
<keyword evidence="2" id="KW-1133">Transmembrane helix</keyword>
<dbReference type="InterPro" id="IPR002508">
    <property type="entry name" value="MurNAc-LAA_cat"/>
</dbReference>
<evidence type="ECO:0000256" key="2">
    <source>
        <dbReference type="SAM" id="Phobius"/>
    </source>
</evidence>
<evidence type="ECO:0000256" key="1">
    <source>
        <dbReference type="ARBA" id="ARBA00022801"/>
    </source>
</evidence>
<dbReference type="Pfam" id="PF01520">
    <property type="entry name" value="Amidase_3"/>
    <property type="match status" value="1"/>
</dbReference>
<gene>
    <name evidence="4" type="ORF">METZ01_LOCUS39293</name>
</gene>
<dbReference type="AlphaFoldDB" id="A0A381R6N9"/>
<dbReference type="EMBL" id="UINC01001682">
    <property type="protein sequence ID" value="SUZ86439.1"/>
    <property type="molecule type" value="Genomic_DNA"/>
</dbReference>
<reference evidence="4" key="1">
    <citation type="submission" date="2018-05" db="EMBL/GenBank/DDBJ databases">
        <authorList>
            <person name="Lanie J.A."/>
            <person name="Ng W.-L."/>
            <person name="Kazmierczak K.M."/>
            <person name="Andrzejewski T.M."/>
            <person name="Davidsen T.M."/>
            <person name="Wayne K.J."/>
            <person name="Tettelin H."/>
            <person name="Glass J.I."/>
            <person name="Rusch D."/>
            <person name="Podicherti R."/>
            <person name="Tsui H.-C.T."/>
            <person name="Winkler M.E."/>
        </authorList>
    </citation>
    <scope>NUCLEOTIDE SEQUENCE</scope>
</reference>